<evidence type="ECO:0000256" key="7">
    <source>
        <dbReference type="ARBA" id="ARBA00022705"/>
    </source>
</evidence>
<dbReference type="Pfam" id="PF17657">
    <property type="entry name" value="DNA_pol3_finger"/>
    <property type="match status" value="1"/>
</dbReference>
<keyword evidence="5 13" id="KW-0808">Transferase</keyword>
<keyword evidence="14" id="KW-1185">Reference proteome</keyword>
<evidence type="ECO:0000313" key="13">
    <source>
        <dbReference type="EMBL" id="MFD1466264.1"/>
    </source>
</evidence>
<sequence length="1120" mass="125602">MAIERGATMTFVNLQVRSCFSLLQSSIKIDDLVKSAQEFGYQALALTDLNTMYGVVHFYRSAKDAGIKPIIGLTIQVAGVISSEKTFDVILLAKNNQGYHDLFRISSLKMTQAQLTWSDIQPFLANVIAIVPPNLGETAELLQADQEIKNNWYKQVSVGFKNVTEQLFVGVSTRGASSATQQQFQQLATDFKLPLVAVDDVRYLRPQDTFTNEVLAAIDHGEQLDDPVMRANQQGTYYLDTKANVEARYQRAGLTEAIVNTQKIADQCEVELEFKRAQLPRFEVPENTTAATYLQSLAQAGLKRRVGSEVSDDYETRLKYELEVIISMGFADYFLIIWDVIRHAHQVGIMTGPGRGSAAGSLVAYSLGITEVDPLKYDLLFERFLNPERVSMPDIDLDIPDDRRDELIQYMHDRYGDQHMAQIITFGTLAAKQALRDVGRTFNLTQIEMGEWSKAVPNQLNITLRAAYKQSEGIKNLVAGSEKNKLLFKTALAIEGLPRHYSTHAAGIVLSQSALTDTVPVQDGSEGIKLTQLPKGDVEALGLLKMDFLGLRNLSILNRTVQSIQQHHPELGDFDPRKIDLEDQETLTVFQKGDTDGVFQFESNGIRSVLRRLHPTQFRDVVATNALYRPGPMENIPTFIARKNGKEAVSYPVPELKDILADTYGVLVYQEQIMQVAVKMAGFTLAQADNLRRAVSKKKKADLDNARASFIRGSKQQGYQEDVATTVYDYIERFANYGFNKSHSVAYSMIAFWLAYLKVHFPAEFFLSLLNANLNNDRKIAAYLQELRNRKVKVAGPDINSSEAEFTLADGTVRFGFESIKGIRRDFIHAITDERQANGRYANLDDFLKRQTQRYLKLDPIKTLAQVGGFDSFDHNRKQVVTNIENLIESLQLSGDSVPLFDVLAPKVEQVSDYSDQERIELEKDLLGVYLSGHPLSNYQQTFTKNNATTVAQLTEQPATLLVYIRHVKTIRTKRGERMAFVSAEDLTDDIEVTVFPRTFQKAQSYLATGKVVLLRGKLDSRPGQGGKQQFIANEIDLAAPDQKPATLFLQVAADRDQPVVRDEMKKLLLTHHGFSQVIVHFAADHRNIQLGQQYQANVSGELIEKLAQLLGGENVVAKH</sequence>
<evidence type="ECO:0000256" key="5">
    <source>
        <dbReference type="ARBA" id="ARBA00022679"/>
    </source>
</evidence>
<dbReference type="NCBIfam" id="TIGR00594">
    <property type="entry name" value="polc"/>
    <property type="match status" value="1"/>
</dbReference>
<comment type="caution">
    <text evidence="13">The sequence shown here is derived from an EMBL/GenBank/DDBJ whole genome shotgun (WGS) entry which is preliminary data.</text>
</comment>
<gene>
    <name evidence="13" type="primary">dnaE</name>
    <name evidence="13" type="ORF">ACFQ4L_09355</name>
</gene>
<accession>A0ABW4DS04</accession>
<dbReference type="Pfam" id="PF07733">
    <property type="entry name" value="DNA_pol3_alpha"/>
    <property type="match status" value="1"/>
</dbReference>
<dbReference type="EC" id="2.7.7.7" evidence="3"/>
<dbReference type="GO" id="GO:0003887">
    <property type="term" value="F:DNA-directed DNA polymerase activity"/>
    <property type="evidence" value="ECO:0007669"/>
    <property type="project" value="UniProtKB-EC"/>
</dbReference>
<dbReference type="InterPro" id="IPR011708">
    <property type="entry name" value="DNA_pol3_alpha_NTPase_dom"/>
</dbReference>
<evidence type="ECO:0000256" key="6">
    <source>
        <dbReference type="ARBA" id="ARBA00022695"/>
    </source>
</evidence>
<dbReference type="InterPro" id="IPR029460">
    <property type="entry name" value="DNAPol_HHH"/>
</dbReference>
<evidence type="ECO:0000256" key="8">
    <source>
        <dbReference type="ARBA" id="ARBA00022932"/>
    </source>
</evidence>
<dbReference type="Gene3D" id="3.20.20.140">
    <property type="entry name" value="Metal-dependent hydrolases"/>
    <property type="match status" value="1"/>
</dbReference>
<comment type="subunit">
    <text evidence="10">DNA polymerase III contains a core (composed of alpha, epsilon and theta chains) that associates with a tau subunit. This core dimerizes to form the POLIII' complex. PolIII' associates with the gamma complex (composed of gamma, delta, delta', psi and chi chains) and with the beta chain to form the complete DNA polymerase III complex.</text>
</comment>
<evidence type="ECO:0000256" key="9">
    <source>
        <dbReference type="ARBA" id="ARBA00025611"/>
    </source>
</evidence>
<comment type="catalytic activity">
    <reaction evidence="11">
        <text>DNA(n) + a 2'-deoxyribonucleoside 5'-triphosphate = DNA(n+1) + diphosphate</text>
        <dbReference type="Rhea" id="RHEA:22508"/>
        <dbReference type="Rhea" id="RHEA-COMP:17339"/>
        <dbReference type="Rhea" id="RHEA-COMP:17340"/>
        <dbReference type="ChEBI" id="CHEBI:33019"/>
        <dbReference type="ChEBI" id="CHEBI:61560"/>
        <dbReference type="ChEBI" id="CHEBI:173112"/>
        <dbReference type="EC" id="2.7.7.7"/>
    </reaction>
</comment>
<name>A0ABW4DS04_9LACO</name>
<dbReference type="InterPro" id="IPR016195">
    <property type="entry name" value="Pol/histidinol_Pase-like"/>
</dbReference>
<dbReference type="PANTHER" id="PTHR32294">
    <property type="entry name" value="DNA POLYMERASE III SUBUNIT ALPHA"/>
    <property type="match status" value="1"/>
</dbReference>
<dbReference type="InterPro" id="IPR004365">
    <property type="entry name" value="NA-bd_OB_tRNA"/>
</dbReference>
<dbReference type="InterPro" id="IPR004013">
    <property type="entry name" value="PHP_dom"/>
</dbReference>
<dbReference type="CDD" id="cd07431">
    <property type="entry name" value="PHP_PolIIIA"/>
    <property type="match status" value="1"/>
</dbReference>
<dbReference type="Gene3D" id="1.10.150.870">
    <property type="match status" value="1"/>
</dbReference>
<dbReference type="SMART" id="SM00481">
    <property type="entry name" value="POLIIIAc"/>
    <property type="match status" value="1"/>
</dbReference>
<comment type="subcellular location">
    <subcellularLocation>
        <location evidence="1">Cytoplasm</location>
    </subcellularLocation>
</comment>
<evidence type="ECO:0000256" key="2">
    <source>
        <dbReference type="ARBA" id="ARBA00009496"/>
    </source>
</evidence>
<keyword evidence="7" id="KW-0235">DNA replication</keyword>
<dbReference type="CDD" id="cd04485">
    <property type="entry name" value="DnaE_OBF"/>
    <property type="match status" value="1"/>
</dbReference>
<evidence type="ECO:0000256" key="10">
    <source>
        <dbReference type="ARBA" id="ARBA00026073"/>
    </source>
</evidence>
<dbReference type="Pfam" id="PF01336">
    <property type="entry name" value="tRNA_anti-codon"/>
    <property type="match status" value="1"/>
</dbReference>
<protein>
    <recommendedName>
        <fullName evidence="4">DNA polymerase III subunit alpha</fullName>
        <ecNumber evidence="3">2.7.7.7</ecNumber>
    </recommendedName>
</protein>
<dbReference type="Gene3D" id="1.10.10.1600">
    <property type="entry name" value="Bacterial DNA polymerase III alpha subunit, thumb domain"/>
    <property type="match status" value="1"/>
</dbReference>
<keyword evidence="8" id="KW-0239">DNA-directed DNA polymerase</keyword>
<organism evidence="13 14">
    <name type="scientific">Lapidilactobacillus mulanensis</name>
    <dbReference type="NCBI Taxonomy" id="2485999"/>
    <lineage>
        <taxon>Bacteria</taxon>
        <taxon>Bacillati</taxon>
        <taxon>Bacillota</taxon>
        <taxon>Bacilli</taxon>
        <taxon>Lactobacillales</taxon>
        <taxon>Lactobacillaceae</taxon>
        <taxon>Lapidilactobacillus</taxon>
    </lineage>
</organism>
<dbReference type="Pfam" id="PF14579">
    <property type="entry name" value="HHH_6"/>
    <property type="match status" value="1"/>
</dbReference>
<dbReference type="PANTHER" id="PTHR32294:SF0">
    <property type="entry name" value="DNA POLYMERASE III SUBUNIT ALPHA"/>
    <property type="match status" value="1"/>
</dbReference>
<dbReference type="InterPro" id="IPR004805">
    <property type="entry name" value="DnaE2/DnaE/PolC"/>
</dbReference>
<keyword evidence="6 13" id="KW-0548">Nucleotidyltransferase</keyword>
<dbReference type="InterPro" id="IPR003141">
    <property type="entry name" value="Pol/His_phosphatase_N"/>
</dbReference>
<feature type="domain" description="Polymerase/histidinol phosphatase N-terminal" evidence="12">
    <location>
        <begin position="12"/>
        <end position="79"/>
    </location>
</feature>
<dbReference type="NCBIfam" id="NF004226">
    <property type="entry name" value="PRK05673.1"/>
    <property type="match status" value="1"/>
</dbReference>
<evidence type="ECO:0000313" key="14">
    <source>
        <dbReference type="Proteomes" id="UP001597244"/>
    </source>
</evidence>
<evidence type="ECO:0000256" key="11">
    <source>
        <dbReference type="ARBA" id="ARBA00049244"/>
    </source>
</evidence>
<dbReference type="SUPFAM" id="SSF89550">
    <property type="entry name" value="PHP domain-like"/>
    <property type="match status" value="1"/>
</dbReference>
<comment type="function">
    <text evidence="9">DNA polymerase III is a complex, multichain enzyme responsible for most of the replicative synthesis in bacteria. This DNA polymerase also exhibits 3' to 5' exonuclease activity. The alpha chain is the DNA polymerase.</text>
</comment>
<dbReference type="InterPro" id="IPR040982">
    <property type="entry name" value="DNA_pol3_finger"/>
</dbReference>
<reference evidence="14" key="1">
    <citation type="journal article" date="2019" name="Int. J. Syst. Evol. Microbiol.">
        <title>The Global Catalogue of Microorganisms (GCM) 10K type strain sequencing project: providing services to taxonomists for standard genome sequencing and annotation.</title>
        <authorList>
            <consortium name="The Broad Institute Genomics Platform"/>
            <consortium name="The Broad Institute Genome Sequencing Center for Infectious Disease"/>
            <person name="Wu L."/>
            <person name="Ma J."/>
        </authorList>
    </citation>
    <scope>NUCLEOTIDE SEQUENCE [LARGE SCALE GENOMIC DNA]</scope>
    <source>
        <strain evidence="14">CCM 8951</strain>
    </source>
</reference>
<evidence type="ECO:0000256" key="1">
    <source>
        <dbReference type="ARBA" id="ARBA00004496"/>
    </source>
</evidence>
<evidence type="ECO:0000259" key="12">
    <source>
        <dbReference type="SMART" id="SM00481"/>
    </source>
</evidence>
<dbReference type="Pfam" id="PF02811">
    <property type="entry name" value="PHP"/>
    <property type="match status" value="1"/>
</dbReference>
<evidence type="ECO:0000256" key="3">
    <source>
        <dbReference type="ARBA" id="ARBA00012417"/>
    </source>
</evidence>
<comment type="similarity">
    <text evidence="2">Belongs to the DNA polymerase type-C family. DnaE subfamily.</text>
</comment>
<proteinExistence type="inferred from homology"/>
<evidence type="ECO:0000256" key="4">
    <source>
        <dbReference type="ARBA" id="ARBA00019114"/>
    </source>
</evidence>
<dbReference type="Proteomes" id="UP001597244">
    <property type="component" value="Unassembled WGS sequence"/>
</dbReference>
<dbReference type="InterPro" id="IPR041931">
    <property type="entry name" value="DNA_pol3_alpha_thumb_dom"/>
</dbReference>
<dbReference type="EMBL" id="JBHTOF010000100">
    <property type="protein sequence ID" value="MFD1466264.1"/>
    <property type="molecule type" value="Genomic_DNA"/>
</dbReference>